<evidence type="ECO:0000313" key="2">
    <source>
        <dbReference type="Proteomes" id="UP000283442"/>
    </source>
</evidence>
<protein>
    <submittedName>
        <fullName evidence="1">Uncharacterized protein</fullName>
    </submittedName>
</protein>
<proteinExistence type="predicted"/>
<name>A0A414NZG8_9FIRM</name>
<comment type="caution">
    <text evidence="1">The sequence shown here is derived from an EMBL/GenBank/DDBJ whole genome shotgun (WGS) entry which is preliminary data.</text>
</comment>
<organism evidence="1 2">
    <name type="scientific">Mitsuokella multacida</name>
    <dbReference type="NCBI Taxonomy" id="52226"/>
    <lineage>
        <taxon>Bacteria</taxon>
        <taxon>Bacillati</taxon>
        <taxon>Bacillota</taxon>
        <taxon>Negativicutes</taxon>
        <taxon>Selenomonadales</taxon>
        <taxon>Selenomonadaceae</taxon>
        <taxon>Mitsuokella</taxon>
    </lineage>
</organism>
<accession>A0A414NZG8</accession>
<dbReference type="AlphaFoldDB" id="A0A414NZG8"/>
<sequence>MHFLGSEKNFDSSALAQADYVIINTNAVSHACTEKAKNAAPKSAAIIMTSNNNLPLLRQKLLETIQ</sequence>
<dbReference type="Proteomes" id="UP000283442">
    <property type="component" value="Unassembled WGS sequence"/>
</dbReference>
<evidence type="ECO:0000313" key="1">
    <source>
        <dbReference type="EMBL" id="RHF53398.1"/>
    </source>
</evidence>
<dbReference type="EMBL" id="QRHE01000001">
    <property type="protein sequence ID" value="RHF53398.1"/>
    <property type="molecule type" value="Genomic_DNA"/>
</dbReference>
<reference evidence="1 2" key="1">
    <citation type="submission" date="2018-08" db="EMBL/GenBank/DDBJ databases">
        <title>A genome reference for cultivated species of the human gut microbiota.</title>
        <authorList>
            <person name="Zou Y."/>
            <person name="Xue W."/>
            <person name="Luo G."/>
        </authorList>
    </citation>
    <scope>NUCLEOTIDE SEQUENCE [LARGE SCALE GENOMIC DNA]</scope>
    <source>
        <strain evidence="1 2">AM25-21AC</strain>
    </source>
</reference>
<gene>
    <name evidence="1" type="ORF">DW674_00610</name>
</gene>
<dbReference type="RefSeq" id="WP_118174396.1">
    <property type="nucleotide sequence ID" value="NZ_JAQEAO010000035.1"/>
</dbReference>
<dbReference type="OrthoDB" id="1665836at2"/>